<dbReference type="Proteomes" id="UP000076154">
    <property type="component" value="Unassembled WGS sequence"/>
</dbReference>
<name>A0A369K3X9_HYPMA</name>
<gene>
    <name evidence="1" type="ORF">Hypma_005674</name>
</gene>
<reference evidence="1" key="1">
    <citation type="submission" date="2018-04" db="EMBL/GenBank/DDBJ databases">
        <title>Whole genome sequencing of Hypsizygus marmoreus.</title>
        <authorList>
            <person name="Choi I.-G."/>
            <person name="Min B."/>
            <person name="Kim J.-G."/>
            <person name="Kim S."/>
            <person name="Oh Y.-L."/>
            <person name="Kong W.-S."/>
            <person name="Park H."/>
            <person name="Jeong J."/>
            <person name="Song E.-S."/>
        </authorList>
    </citation>
    <scope>NUCLEOTIDE SEQUENCE [LARGE SCALE GENOMIC DNA]</scope>
    <source>
        <strain evidence="1">51987-8</strain>
    </source>
</reference>
<proteinExistence type="predicted"/>
<keyword evidence="2" id="KW-1185">Reference proteome</keyword>
<accession>A0A369K3X9</accession>
<dbReference type="STRING" id="39966.A0A369K3X9"/>
<evidence type="ECO:0000313" key="2">
    <source>
        <dbReference type="Proteomes" id="UP000076154"/>
    </source>
</evidence>
<evidence type="ECO:0000313" key="1">
    <source>
        <dbReference type="EMBL" id="RDB26563.1"/>
    </source>
</evidence>
<dbReference type="OrthoDB" id="3001771at2759"/>
<comment type="caution">
    <text evidence="1">The sequence shown here is derived from an EMBL/GenBank/DDBJ whole genome shotgun (WGS) entry which is preliminary data.</text>
</comment>
<protein>
    <submittedName>
        <fullName evidence="1">Uncharacterized protein</fullName>
    </submittedName>
</protein>
<organism evidence="1 2">
    <name type="scientific">Hypsizygus marmoreus</name>
    <name type="common">White beech mushroom</name>
    <name type="synonym">Agaricus marmoreus</name>
    <dbReference type="NCBI Taxonomy" id="39966"/>
    <lineage>
        <taxon>Eukaryota</taxon>
        <taxon>Fungi</taxon>
        <taxon>Dikarya</taxon>
        <taxon>Basidiomycota</taxon>
        <taxon>Agaricomycotina</taxon>
        <taxon>Agaricomycetes</taxon>
        <taxon>Agaricomycetidae</taxon>
        <taxon>Agaricales</taxon>
        <taxon>Tricholomatineae</taxon>
        <taxon>Lyophyllaceae</taxon>
        <taxon>Hypsizygus</taxon>
    </lineage>
</organism>
<dbReference type="InParanoid" id="A0A369K3X9"/>
<dbReference type="EMBL" id="LUEZ02000029">
    <property type="protein sequence ID" value="RDB26563.1"/>
    <property type="molecule type" value="Genomic_DNA"/>
</dbReference>
<dbReference type="Gene3D" id="1.20.1280.50">
    <property type="match status" value="1"/>
</dbReference>
<dbReference type="AlphaFoldDB" id="A0A369K3X9"/>
<sequence>MIGFHAHEPASIHSLPTELLISIFKFVYSGKARYPFEMKPLPALNNLLNVCQRWDSIIQSLPIFWTHVKIFVDSNPTPLSRVHSFFGCSGSFPIDVEVLRRSGTYDAPDAAEYDRCRAVIDIMAPHLARCRTISFDVINSSSLPSISRDFRGAAPLILCLELKCPDRQRGTILLSQAPLRNFAHACLEFPSWLGSIESSSREDGVNIALSNFTPSPFIAKDQQFTLEKFLTVLASQPHLSSLSLNEVEFAYDSDSNDEEYTISASHLRLENIPSEFFERLLSSMQFSDLDAAYITRCPLGDAVAPTANEIHLAKIDEDEYIGWFLSYWAGFGAFLRIEDSPGLKDDDFIAITSHPFALTGHKYLHFANCPNFTVPGLIRMVEDLNTNSLWLTPGTPAVESLIVTDGPEKPTVEEAKWFQDNIDYYSWYTTRRMPAVSN</sequence>